<feature type="active site" description="Proton donor/acceptor" evidence="9">
    <location>
        <position position="211"/>
    </location>
</feature>
<feature type="binding site" evidence="9">
    <location>
        <position position="140"/>
    </location>
    <ligand>
        <name>Zn(2+)</name>
        <dbReference type="ChEBI" id="CHEBI:29105"/>
        <note>catalytic</note>
    </ligand>
</feature>
<keyword evidence="3 9" id="KW-0479">Metal-binding</keyword>
<keyword evidence="6 9" id="KW-0224">Dipeptidase</keyword>
<dbReference type="CDD" id="cd14843">
    <property type="entry name" value="D-Ala-D-Ala_dipeptidase_like"/>
    <property type="match status" value="1"/>
</dbReference>
<keyword evidence="12" id="KW-1185">Reference proteome</keyword>
<evidence type="ECO:0000256" key="7">
    <source>
        <dbReference type="ARBA" id="ARBA00023049"/>
    </source>
</evidence>
<dbReference type="GO" id="GO:0008237">
    <property type="term" value="F:metallopeptidase activity"/>
    <property type="evidence" value="ECO:0007669"/>
    <property type="project" value="UniProtKB-KW"/>
</dbReference>
<dbReference type="EC" id="3.4.13.22" evidence="9 10"/>
<dbReference type="SUPFAM" id="SSF55166">
    <property type="entry name" value="Hedgehog/DD-peptidase"/>
    <property type="match status" value="1"/>
</dbReference>
<organism evidence="11 12">
    <name type="scientific">Weissella koreensis</name>
    <dbReference type="NCBI Taxonomy" id="165096"/>
    <lineage>
        <taxon>Bacteria</taxon>
        <taxon>Bacillati</taxon>
        <taxon>Bacillota</taxon>
        <taxon>Bacilli</taxon>
        <taxon>Lactobacillales</taxon>
        <taxon>Lactobacillaceae</taxon>
        <taxon>Weissella</taxon>
    </lineage>
</organism>
<sequence>MGKNIQNKIPTDLSEWDWSTALDPDIKDNNEPMVPLGLLPEKIIVQPAYFIQNLSGAMSELYARQTVQSKLVQAANLLPAGYKLVIFDAWRSVSTQAALFHSLKRKIARTNPSWTKNQMIEKTLETVAQPSRDPKKPSPHNTGGSIDLTIVDDQGVMLDMASPFDDFNDSSKTNYLELKAELNQSELKARDNRRLLYHIMTEVGFTNLSNEWWHYDYGNQNWASCSQQEHALYGATKPFFPWVTILD</sequence>
<evidence type="ECO:0000256" key="5">
    <source>
        <dbReference type="ARBA" id="ARBA00022833"/>
    </source>
</evidence>
<reference evidence="11 12" key="1">
    <citation type="submission" date="2019-08" db="EMBL/GenBank/DDBJ databases">
        <authorList>
            <person name="Chang H.C."/>
            <person name="Mun S.Y."/>
        </authorList>
    </citation>
    <scope>NUCLEOTIDE SEQUENCE [LARGE SCALE GENOMIC DNA]</scope>
    <source>
        <strain evidence="11 12">SK</strain>
    </source>
</reference>
<evidence type="ECO:0000256" key="2">
    <source>
        <dbReference type="ARBA" id="ARBA00022670"/>
    </source>
</evidence>
<dbReference type="PIRSF" id="PIRSF026671">
    <property type="entry name" value="AA_dipeptidase"/>
    <property type="match status" value="1"/>
</dbReference>
<evidence type="ECO:0000313" key="11">
    <source>
        <dbReference type="EMBL" id="QNT64773.1"/>
    </source>
</evidence>
<dbReference type="Gene3D" id="3.30.1380.10">
    <property type="match status" value="1"/>
</dbReference>
<accession>A0A7H1MMT7</accession>
<keyword evidence="5 9" id="KW-0862">Zinc</keyword>
<evidence type="ECO:0000256" key="1">
    <source>
        <dbReference type="ARBA" id="ARBA00001362"/>
    </source>
</evidence>
<comment type="cofactor">
    <cofactor evidence="9">
        <name>Zn(2+)</name>
        <dbReference type="ChEBI" id="CHEBI:29105"/>
    </cofactor>
    <text evidence="9">Binds 1 zinc ion per subunit.</text>
</comment>
<dbReference type="GO" id="GO:0008270">
    <property type="term" value="F:zinc ion binding"/>
    <property type="evidence" value="ECO:0007669"/>
    <property type="project" value="UniProtKB-UniRule"/>
</dbReference>
<feature type="binding site" evidence="9">
    <location>
        <position position="214"/>
    </location>
    <ligand>
        <name>Zn(2+)</name>
        <dbReference type="ChEBI" id="CHEBI:29105"/>
        <note>catalytic</note>
    </ligand>
</feature>
<dbReference type="RefSeq" id="WP_104914647.1">
    <property type="nucleotide sequence ID" value="NZ_CP026847.1"/>
</dbReference>
<feature type="binding site" evidence="9">
    <location>
        <position position="147"/>
    </location>
    <ligand>
        <name>Zn(2+)</name>
        <dbReference type="ChEBI" id="CHEBI:29105"/>
        <note>catalytic</note>
    </ligand>
</feature>
<keyword evidence="8 10" id="KW-0961">Cell wall biogenesis/degradation</keyword>
<evidence type="ECO:0000256" key="8">
    <source>
        <dbReference type="ARBA" id="ARBA00023316"/>
    </source>
</evidence>
<dbReference type="GO" id="GO:0006508">
    <property type="term" value="P:proteolysis"/>
    <property type="evidence" value="ECO:0007669"/>
    <property type="project" value="UniProtKB-KW"/>
</dbReference>
<dbReference type="PANTHER" id="PTHR43126">
    <property type="entry name" value="D-ALANYL-D-ALANINE DIPEPTIDASE"/>
    <property type="match status" value="1"/>
</dbReference>
<protein>
    <recommendedName>
        <fullName evidence="9 10">D-alanyl-D-alanine dipeptidase</fullName>
        <shortName evidence="9 10">D-Ala-D-Ala dipeptidase</shortName>
        <ecNumber evidence="9 10">3.4.13.22</ecNumber>
    </recommendedName>
</protein>
<comment type="catalytic activity">
    <reaction evidence="1 9 10">
        <text>D-alanyl-D-alanine + H2O = 2 D-alanine</text>
        <dbReference type="Rhea" id="RHEA:20661"/>
        <dbReference type="ChEBI" id="CHEBI:15377"/>
        <dbReference type="ChEBI" id="CHEBI:57416"/>
        <dbReference type="ChEBI" id="CHEBI:57822"/>
        <dbReference type="EC" id="3.4.13.22"/>
    </reaction>
</comment>
<evidence type="ECO:0000256" key="10">
    <source>
        <dbReference type="PIRNR" id="PIRNR026671"/>
    </source>
</evidence>
<keyword evidence="2 9" id="KW-0645">Protease</keyword>
<feature type="site" description="Transition state stabilizer" evidence="9">
    <location>
        <position position="91"/>
    </location>
</feature>
<dbReference type="Proteomes" id="UP000516446">
    <property type="component" value="Chromosome"/>
</dbReference>
<dbReference type="GO" id="GO:0071555">
    <property type="term" value="P:cell wall organization"/>
    <property type="evidence" value="ECO:0007669"/>
    <property type="project" value="UniProtKB-KW"/>
</dbReference>
<evidence type="ECO:0000256" key="3">
    <source>
        <dbReference type="ARBA" id="ARBA00022723"/>
    </source>
</evidence>
<gene>
    <name evidence="11" type="ORF">FY536_05660</name>
</gene>
<keyword evidence="4 9" id="KW-0378">Hydrolase</keyword>
<dbReference type="InterPro" id="IPR000755">
    <property type="entry name" value="A_A_dipeptidase"/>
</dbReference>
<dbReference type="InterPro" id="IPR009045">
    <property type="entry name" value="Zn_M74/Hedgehog-like"/>
</dbReference>
<comment type="function">
    <text evidence="9 10">Catalyzes hydrolysis of the D-alanyl-D-alanine dipeptide.</text>
</comment>
<dbReference type="HAMAP" id="MF_01924">
    <property type="entry name" value="A_A_dipeptidase"/>
    <property type="match status" value="1"/>
</dbReference>
<evidence type="ECO:0000256" key="9">
    <source>
        <dbReference type="HAMAP-Rule" id="MF_01924"/>
    </source>
</evidence>
<dbReference type="EMBL" id="CP043431">
    <property type="protein sequence ID" value="QNT64773.1"/>
    <property type="molecule type" value="Genomic_DNA"/>
</dbReference>
<comment type="similarity">
    <text evidence="9 10">Belongs to the peptidase M15D family.</text>
</comment>
<evidence type="ECO:0000313" key="12">
    <source>
        <dbReference type="Proteomes" id="UP000516446"/>
    </source>
</evidence>
<dbReference type="AlphaFoldDB" id="A0A7H1MMT7"/>
<dbReference type="Pfam" id="PF01427">
    <property type="entry name" value="Peptidase_M15"/>
    <property type="match status" value="1"/>
</dbReference>
<evidence type="ECO:0000256" key="4">
    <source>
        <dbReference type="ARBA" id="ARBA00022801"/>
    </source>
</evidence>
<dbReference type="GO" id="GO:0160237">
    <property type="term" value="F:D-Ala-D-Ala dipeptidase activity"/>
    <property type="evidence" value="ECO:0007669"/>
    <property type="project" value="UniProtKB-EC"/>
</dbReference>
<keyword evidence="7 9" id="KW-0482">Metalloprotease</keyword>
<proteinExistence type="inferred from homology"/>
<evidence type="ECO:0000256" key="6">
    <source>
        <dbReference type="ARBA" id="ARBA00022997"/>
    </source>
</evidence>
<name>A0A7H1MMT7_9LACO</name>